<dbReference type="InterPro" id="IPR027417">
    <property type="entry name" value="P-loop_NTPase"/>
</dbReference>
<keyword evidence="4" id="KW-1185">Reference proteome</keyword>
<protein>
    <submittedName>
        <fullName evidence="3">CpsD/CapB family tyrosine-protein kinase</fullName>
    </submittedName>
</protein>
<proteinExistence type="predicted"/>
<dbReference type="PANTHER" id="PTHR32309">
    <property type="entry name" value="TYROSINE-PROTEIN KINASE"/>
    <property type="match status" value="1"/>
</dbReference>
<dbReference type="Pfam" id="PF10609">
    <property type="entry name" value="ParA"/>
    <property type="match status" value="1"/>
</dbReference>
<dbReference type="Proteomes" id="UP001303532">
    <property type="component" value="Chromosome"/>
</dbReference>
<dbReference type="InterPro" id="IPR050445">
    <property type="entry name" value="Bact_polysacc_biosynth/exp"/>
</dbReference>
<dbReference type="SUPFAM" id="SSF52540">
    <property type="entry name" value="P-loop containing nucleoside triphosphate hydrolases"/>
    <property type="match status" value="1"/>
</dbReference>
<gene>
    <name evidence="3" type="ORF">PGH26_00900</name>
</gene>
<dbReference type="NCBIfam" id="TIGR01007">
    <property type="entry name" value="eps_fam"/>
    <property type="match status" value="1"/>
</dbReference>
<organism evidence="3 4">
    <name type="scientific">Sporosarcina jeotgali</name>
    <dbReference type="NCBI Taxonomy" id="3020056"/>
    <lineage>
        <taxon>Bacteria</taxon>
        <taxon>Bacillati</taxon>
        <taxon>Bacillota</taxon>
        <taxon>Bacilli</taxon>
        <taxon>Bacillales</taxon>
        <taxon>Caryophanaceae</taxon>
        <taxon>Sporosarcina</taxon>
    </lineage>
</organism>
<keyword evidence="3" id="KW-0418">Kinase</keyword>
<dbReference type="InterPro" id="IPR005702">
    <property type="entry name" value="Wzc-like_C"/>
</dbReference>
<dbReference type="CDD" id="cd05387">
    <property type="entry name" value="BY-kinase"/>
    <property type="match status" value="1"/>
</dbReference>
<reference evidence="3 4" key="1">
    <citation type="submission" date="2023-01" db="EMBL/GenBank/DDBJ databases">
        <title>Sporosarcina sp. nov., isolated from Korean tranditional fermented seafood 'Jeotgal'.</title>
        <authorList>
            <person name="Yang A.-I."/>
        </authorList>
    </citation>
    <scope>NUCLEOTIDE SEQUENCE [LARGE SCALE GENOMIC DNA]</scope>
    <source>
        <strain evidence="3 4">B2O-1</strain>
    </source>
</reference>
<accession>A0ABZ0KW77</accession>
<sequence length="180" mass="19959">MIRMNTQHILKNERCILMVTSPEDNSGQSLISLKLASSFAEAGKRVLLVDMNFRGPIIHRLFDMPNTKGLSNILRGEQGEISKVSVDNLHFLPAGSLPIYLESLSKIEQLLVAWHRIYDVILLDTPAFLTAADSQLVSSVCSGVILVIQEDQTKEKDALQVKKVLNRANTQLLGAVYQTS</sequence>
<name>A0ABZ0KW77_9BACL</name>
<dbReference type="PANTHER" id="PTHR32309:SF13">
    <property type="entry name" value="FERRIC ENTEROBACTIN TRANSPORT PROTEIN FEPE"/>
    <property type="match status" value="1"/>
</dbReference>
<dbReference type="GO" id="GO:0016301">
    <property type="term" value="F:kinase activity"/>
    <property type="evidence" value="ECO:0007669"/>
    <property type="project" value="UniProtKB-KW"/>
</dbReference>
<keyword evidence="3" id="KW-0808">Transferase</keyword>
<evidence type="ECO:0000313" key="4">
    <source>
        <dbReference type="Proteomes" id="UP001303532"/>
    </source>
</evidence>
<evidence type="ECO:0000313" key="3">
    <source>
        <dbReference type="EMBL" id="WOV84510.1"/>
    </source>
</evidence>
<evidence type="ECO:0000256" key="1">
    <source>
        <dbReference type="ARBA" id="ARBA00022741"/>
    </source>
</evidence>
<dbReference type="InterPro" id="IPR033756">
    <property type="entry name" value="YlxH/NBP35"/>
</dbReference>
<evidence type="ECO:0000256" key="2">
    <source>
        <dbReference type="ARBA" id="ARBA00022840"/>
    </source>
</evidence>
<keyword evidence="2" id="KW-0067">ATP-binding</keyword>
<dbReference type="EMBL" id="CP116341">
    <property type="protein sequence ID" value="WOV84510.1"/>
    <property type="molecule type" value="Genomic_DNA"/>
</dbReference>
<dbReference type="Gene3D" id="3.40.50.300">
    <property type="entry name" value="P-loop containing nucleotide triphosphate hydrolases"/>
    <property type="match status" value="1"/>
</dbReference>
<dbReference type="RefSeq" id="WP_323692158.1">
    <property type="nucleotide sequence ID" value="NZ_CP116341.1"/>
</dbReference>
<keyword evidence="1" id="KW-0547">Nucleotide-binding</keyword>